<keyword evidence="4" id="KW-0804">Transcription</keyword>
<dbReference type="GO" id="GO:0003713">
    <property type="term" value="F:transcription coactivator activity"/>
    <property type="evidence" value="ECO:0007669"/>
    <property type="project" value="TreeGrafter"/>
</dbReference>
<protein>
    <recommendedName>
        <fullName evidence="6">TATA box binding protein associated factor (TAF) histone-like fold domain-containing protein</fullName>
    </recommendedName>
</protein>
<dbReference type="GO" id="GO:0005669">
    <property type="term" value="C:transcription factor TFIID complex"/>
    <property type="evidence" value="ECO:0007669"/>
    <property type="project" value="InterPro"/>
</dbReference>
<keyword evidence="8" id="KW-1185">Reference proteome</keyword>
<evidence type="ECO:0000313" key="8">
    <source>
        <dbReference type="Proteomes" id="UP001345219"/>
    </source>
</evidence>
<reference evidence="7 8" key="1">
    <citation type="journal article" date="2023" name="Hortic Res">
        <title>Pangenome of water caltrop reveals structural variations and asymmetric subgenome divergence after allopolyploidization.</title>
        <authorList>
            <person name="Zhang X."/>
            <person name="Chen Y."/>
            <person name="Wang L."/>
            <person name="Yuan Y."/>
            <person name="Fang M."/>
            <person name="Shi L."/>
            <person name="Lu R."/>
            <person name="Comes H.P."/>
            <person name="Ma Y."/>
            <person name="Chen Y."/>
            <person name="Huang G."/>
            <person name="Zhou Y."/>
            <person name="Zheng Z."/>
            <person name="Qiu Y."/>
        </authorList>
    </citation>
    <scope>NUCLEOTIDE SEQUENCE [LARGE SCALE GENOMIC DNA]</scope>
    <source>
        <tissue evidence="7">Roots</tissue>
    </source>
</reference>
<feature type="domain" description="TATA box binding protein associated factor (TAF) histone-like fold" evidence="6">
    <location>
        <begin position="132"/>
        <end position="192"/>
    </location>
</feature>
<dbReference type="GO" id="GO:0046695">
    <property type="term" value="C:SLIK (SAGA-like) complex"/>
    <property type="evidence" value="ECO:0007669"/>
    <property type="project" value="InterPro"/>
</dbReference>
<gene>
    <name evidence="7" type="ORF">SAY87_017542</name>
</gene>
<dbReference type="SMART" id="SM00803">
    <property type="entry name" value="TAF"/>
    <property type="match status" value="1"/>
</dbReference>
<dbReference type="Gene3D" id="1.10.20.10">
    <property type="entry name" value="Histone, subunit A"/>
    <property type="match status" value="1"/>
</dbReference>
<dbReference type="InterPro" id="IPR004823">
    <property type="entry name" value="TAF_TATA-bd_Histone-like_dom"/>
</dbReference>
<evidence type="ECO:0000256" key="5">
    <source>
        <dbReference type="ARBA" id="ARBA00023242"/>
    </source>
</evidence>
<dbReference type="Pfam" id="PF02969">
    <property type="entry name" value="TAF"/>
    <property type="match status" value="1"/>
</dbReference>
<name>A0AAN7L950_9MYRT</name>
<dbReference type="GO" id="GO:0016251">
    <property type="term" value="F:RNA polymerase II general transcription initiation factor activity"/>
    <property type="evidence" value="ECO:0007669"/>
    <property type="project" value="InterPro"/>
</dbReference>
<evidence type="ECO:0000256" key="2">
    <source>
        <dbReference type="ARBA" id="ARBA00007688"/>
    </source>
</evidence>
<comment type="subcellular location">
    <subcellularLocation>
        <location evidence="1">Nucleus</location>
    </subcellularLocation>
</comment>
<organism evidence="7 8">
    <name type="scientific">Trapa incisa</name>
    <dbReference type="NCBI Taxonomy" id="236973"/>
    <lineage>
        <taxon>Eukaryota</taxon>
        <taxon>Viridiplantae</taxon>
        <taxon>Streptophyta</taxon>
        <taxon>Embryophyta</taxon>
        <taxon>Tracheophyta</taxon>
        <taxon>Spermatophyta</taxon>
        <taxon>Magnoliopsida</taxon>
        <taxon>eudicotyledons</taxon>
        <taxon>Gunneridae</taxon>
        <taxon>Pentapetalae</taxon>
        <taxon>rosids</taxon>
        <taxon>malvids</taxon>
        <taxon>Myrtales</taxon>
        <taxon>Lythraceae</taxon>
        <taxon>Trapa</taxon>
    </lineage>
</organism>
<dbReference type="GO" id="GO:0051123">
    <property type="term" value="P:RNA polymerase II preinitiation complex assembly"/>
    <property type="evidence" value="ECO:0007669"/>
    <property type="project" value="TreeGrafter"/>
</dbReference>
<sequence length="418" mass="47301">MEEAEYRKHDVSNRSHKDKNLIYQAVAVMRPSTGPFPVCGLYHAHDELRIKAHVVHFPCSCNHRNLMNLTLTTMETHLTDCQLETGKKIAPTLAVEYLLDLVDYYNSMSPFFSIARMAHLCSERFDIQAEMSIVPKETIEVIAQSIGISNMSADAALELAPDVEYRTREIMQPIYGFASGGPLCFRKAIGHKDLFYLEDKDIDIKDVIDAPLPKAPLDTAVLCHWLVIEGVQPAIPENAPVQVTYAPSGGKIQEQRDDNLPLDIKLLVRHVLSRELQACSLLYDRLISHPPAVPHVVISVFLQLYFEKITELTIRASPYNPPDSFDKAISQCILESESFTPNTLWCHSRFAFLYCQTSRNMFGSMNQICFLNNRKIRSRDAKLGKFYRALLRACGQFIHNRLKILPPATSAFLGGDLF</sequence>
<dbReference type="InterPro" id="IPR009072">
    <property type="entry name" value="Histone-fold"/>
</dbReference>
<evidence type="ECO:0000259" key="6">
    <source>
        <dbReference type="SMART" id="SM00803"/>
    </source>
</evidence>
<dbReference type="SUPFAM" id="SSF47113">
    <property type="entry name" value="Histone-fold"/>
    <property type="match status" value="1"/>
</dbReference>
<dbReference type="GO" id="GO:0000124">
    <property type="term" value="C:SAGA complex"/>
    <property type="evidence" value="ECO:0007669"/>
    <property type="project" value="InterPro"/>
</dbReference>
<comment type="similarity">
    <text evidence="2">Belongs to the TAF6 family.</text>
</comment>
<dbReference type="InterPro" id="IPR037796">
    <property type="entry name" value="TAF6"/>
</dbReference>
<proteinExistence type="inferred from homology"/>
<comment type="caution">
    <text evidence="7">The sequence shown here is derived from an EMBL/GenBank/DDBJ whole genome shotgun (WGS) entry which is preliminary data.</text>
</comment>
<dbReference type="AlphaFoldDB" id="A0AAN7L950"/>
<dbReference type="PANTHER" id="PTHR10221">
    <property type="entry name" value="TRANSCRIPTION INITIATION FACTOR TFIID SUBUNIT 6"/>
    <property type="match status" value="1"/>
</dbReference>
<dbReference type="GO" id="GO:0046982">
    <property type="term" value="F:protein heterodimerization activity"/>
    <property type="evidence" value="ECO:0007669"/>
    <property type="project" value="InterPro"/>
</dbReference>
<dbReference type="EMBL" id="JAXIOK010000002">
    <property type="protein sequence ID" value="KAK4777355.1"/>
    <property type="molecule type" value="Genomic_DNA"/>
</dbReference>
<keyword evidence="3" id="KW-0805">Transcription regulation</keyword>
<evidence type="ECO:0000256" key="1">
    <source>
        <dbReference type="ARBA" id="ARBA00004123"/>
    </source>
</evidence>
<dbReference type="Proteomes" id="UP001345219">
    <property type="component" value="Chromosome 14"/>
</dbReference>
<dbReference type="CDD" id="cd22931">
    <property type="entry name" value="HFD_TAF6"/>
    <property type="match status" value="1"/>
</dbReference>
<evidence type="ECO:0000256" key="3">
    <source>
        <dbReference type="ARBA" id="ARBA00023015"/>
    </source>
</evidence>
<accession>A0AAN7L950</accession>
<keyword evidence="5" id="KW-0539">Nucleus</keyword>
<evidence type="ECO:0000313" key="7">
    <source>
        <dbReference type="EMBL" id="KAK4777355.1"/>
    </source>
</evidence>
<evidence type="ECO:0000256" key="4">
    <source>
        <dbReference type="ARBA" id="ARBA00023163"/>
    </source>
</evidence>
<dbReference type="PANTHER" id="PTHR10221:SF13">
    <property type="entry name" value="TRANSCRIPTION INITIATION FACTOR TFIID SUBUNIT 6"/>
    <property type="match status" value="1"/>
</dbReference>